<dbReference type="Gene3D" id="3.40.630.30">
    <property type="match status" value="1"/>
</dbReference>
<dbReference type="PROSITE" id="PS51186">
    <property type="entry name" value="GNAT"/>
    <property type="match status" value="1"/>
</dbReference>
<evidence type="ECO:0000313" key="2">
    <source>
        <dbReference type="EMBL" id="GKX57411.1"/>
    </source>
</evidence>
<dbReference type="InterPro" id="IPR000182">
    <property type="entry name" value="GNAT_dom"/>
</dbReference>
<sequence length="196" mass="22145">MTEMTEIVEITTERLRLRQWTPADREPWANMLADPRVMAYFPAPLDRTASDAFADRCQAGIVERGWGFWAVERLSDGRFIGMVGLNVPPAALPFSPCVEIGWRLAHDCWGKGYAFEAANGALAAGFERLGLSEIVAFTTLQNRRSRALMERLGMRPSPQEEFDHPMLTADSPLLKHCLYRLSKEAWMTRSADANKR</sequence>
<protein>
    <submittedName>
        <fullName evidence="2">GCN5 family N-acetyltransferase</fullName>
    </submittedName>
</protein>
<dbReference type="Pfam" id="PF13302">
    <property type="entry name" value="Acetyltransf_3"/>
    <property type="match status" value="1"/>
</dbReference>
<name>A0AAV5N5N9_9GAMM</name>
<dbReference type="AlphaFoldDB" id="A0AAV5N5N9"/>
<dbReference type="InterPro" id="IPR016181">
    <property type="entry name" value="Acyl_CoA_acyltransferase"/>
</dbReference>
<dbReference type="EMBL" id="BRLH01000015">
    <property type="protein sequence ID" value="GKX57411.1"/>
    <property type="molecule type" value="Genomic_DNA"/>
</dbReference>
<dbReference type="PANTHER" id="PTHR43792">
    <property type="entry name" value="GNAT FAMILY, PUTATIVE (AFU_ORTHOLOGUE AFUA_3G00765)-RELATED-RELATED"/>
    <property type="match status" value="1"/>
</dbReference>
<dbReference type="GO" id="GO:0016747">
    <property type="term" value="F:acyltransferase activity, transferring groups other than amino-acyl groups"/>
    <property type="evidence" value="ECO:0007669"/>
    <property type="project" value="InterPro"/>
</dbReference>
<organism evidence="2 3">
    <name type="scientific">Leminorella grimontii</name>
    <dbReference type="NCBI Taxonomy" id="82981"/>
    <lineage>
        <taxon>Bacteria</taxon>
        <taxon>Pseudomonadati</taxon>
        <taxon>Pseudomonadota</taxon>
        <taxon>Gammaproteobacteria</taxon>
        <taxon>Enterobacterales</taxon>
        <taxon>Budviciaceae</taxon>
        <taxon>Leminorella</taxon>
    </lineage>
</organism>
<gene>
    <name evidence="2" type="ORF">SOASR030_35230</name>
</gene>
<reference evidence="2" key="1">
    <citation type="submission" date="2022-06" db="EMBL/GenBank/DDBJ databases">
        <title>Draft genome sequences of Leminorella grimontii str. JCM5902.</title>
        <authorList>
            <person name="Wakabayashi Y."/>
            <person name="Kojima K."/>
        </authorList>
    </citation>
    <scope>NUCLEOTIDE SEQUENCE</scope>
    <source>
        <strain evidence="2">JCM 5902</strain>
    </source>
</reference>
<accession>A0AAV5N5N9</accession>
<keyword evidence="3" id="KW-1185">Reference proteome</keyword>
<proteinExistence type="predicted"/>
<dbReference type="SUPFAM" id="SSF55729">
    <property type="entry name" value="Acyl-CoA N-acyltransferases (Nat)"/>
    <property type="match status" value="1"/>
</dbReference>
<feature type="domain" description="N-acetyltransferase" evidence="1">
    <location>
        <begin position="15"/>
        <end position="184"/>
    </location>
</feature>
<evidence type="ECO:0000259" key="1">
    <source>
        <dbReference type="PROSITE" id="PS51186"/>
    </source>
</evidence>
<comment type="caution">
    <text evidence="2">The sequence shown here is derived from an EMBL/GenBank/DDBJ whole genome shotgun (WGS) entry which is preliminary data.</text>
</comment>
<dbReference type="InterPro" id="IPR051531">
    <property type="entry name" value="N-acetyltransferase"/>
</dbReference>
<dbReference type="Proteomes" id="UP001058124">
    <property type="component" value="Unassembled WGS sequence"/>
</dbReference>
<evidence type="ECO:0000313" key="3">
    <source>
        <dbReference type="Proteomes" id="UP001058124"/>
    </source>
</evidence>
<dbReference type="PANTHER" id="PTHR43792:SF1">
    <property type="entry name" value="N-ACETYLTRANSFERASE DOMAIN-CONTAINING PROTEIN"/>
    <property type="match status" value="1"/>
</dbReference>